<feature type="region of interest" description="Disordered" evidence="1">
    <location>
        <begin position="161"/>
        <end position="212"/>
    </location>
</feature>
<sequence>MASHDRRQSSRWVGLLSMMASTTSALSLTSFQPITATTVHLGCILAYNYQISGCTIADFTRGNTCSVACVKSLIKIQYAVQAACPNVNVDAASVLGQALLGNLVDLVCSVRPTSTTTPAAATTTETEEPQTSTTETETEEPETSTSTFSLTTALDTSISTSAQFSPTTSASPPSSSSSSSSTITASPEPTTEDSSGGGSPFDVASSDSRQLTSCWPQTVAVAVGLSLLLLH</sequence>
<feature type="region of interest" description="Disordered" evidence="1">
    <location>
        <begin position="114"/>
        <end position="148"/>
    </location>
</feature>
<evidence type="ECO:0008006" key="5">
    <source>
        <dbReference type="Google" id="ProtNLM"/>
    </source>
</evidence>
<keyword evidence="4" id="KW-1185">Reference proteome</keyword>
<reference evidence="3" key="2">
    <citation type="submission" date="2023-05" db="EMBL/GenBank/DDBJ databases">
        <authorList>
            <consortium name="Lawrence Berkeley National Laboratory"/>
            <person name="Steindorff A."/>
            <person name="Hensen N."/>
            <person name="Bonometti L."/>
            <person name="Westerberg I."/>
            <person name="Brannstrom I.O."/>
            <person name="Guillou S."/>
            <person name="Cros-Aarteil S."/>
            <person name="Calhoun S."/>
            <person name="Haridas S."/>
            <person name="Kuo A."/>
            <person name="Mondo S."/>
            <person name="Pangilinan J."/>
            <person name="Riley R."/>
            <person name="Labutti K."/>
            <person name="Andreopoulos B."/>
            <person name="Lipzen A."/>
            <person name="Chen C."/>
            <person name="Yanf M."/>
            <person name="Daum C."/>
            <person name="Ng V."/>
            <person name="Clum A."/>
            <person name="Ohm R."/>
            <person name="Martin F."/>
            <person name="Silar P."/>
            <person name="Natvig D."/>
            <person name="Lalanne C."/>
            <person name="Gautier V."/>
            <person name="Ament-Velasquez S.L."/>
            <person name="Kruys A."/>
            <person name="Hutchinson M.I."/>
            <person name="Powell A.J."/>
            <person name="Barry K."/>
            <person name="Miller A.N."/>
            <person name="Grigoriev I.V."/>
            <person name="Debuchy R."/>
            <person name="Gladieux P."/>
            <person name="Thoren M.H."/>
            <person name="Johannesson H."/>
        </authorList>
    </citation>
    <scope>NUCLEOTIDE SEQUENCE</scope>
    <source>
        <strain evidence="3">CBS 731.68</strain>
    </source>
</reference>
<comment type="caution">
    <text evidence="3">The sequence shown here is derived from an EMBL/GenBank/DDBJ whole genome shotgun (WGS) entry which is preliminary data.</text>
</comment>
<accession>A0AAN6TZH2</accession>
<proteinExistence type="predicted"/>
<reference evidence="3" key="1">
    <citation type="journal article" date="2023" name="Mol. Phylogenet. Evol.">
        <title>Genome-scale phylogeny and comparative genomics of the fungal order Sordariales.</title>
        <authorList>
            <person name="Hensen N."/>
            <person name="Bonometti L."/>
            <person name="Westerberg I."/>
            <person name="Brannstrom I.O."/>
            <person name="Guillou S."/>
            <person name="Cros-Aarteil S."/>
            <person name="Calhoun S."/>
            <person name="Haridas S."/>
            <person name="Kuo A."/>
            <person name="Mondo S."/>
            <person name="Pangilinan J."/>
            <person name="Riley R."/>
            <person name="LaButti K."/>
            <person name="Andreopoulos B."/>
            <person name="Lipzen A."/>
            <person name="Chen C."/>
            <person name="Yan M."/>
            <person name="Daum C."/>
            <person name="Ng V."/>
            <person name="Clum A."/>
            <person name="Steindorff A."/>
            <person name="Ohm R.A."/>
            <person name="Martin F."/>
            <person name="Silar P."/>
            <person name="Natvig D.O."/>
            <person name="Lalanne C."/>
            <person name="Gautier V."/>
            <person name="Ament-Velasquez S.L."/>
            <person name="Kruys A."/>
            <person name="Hutchinson M.I."/>
            <person name="Powell A.J."/>
            <person name="Barry K."/>
            <person name="Miller A.N."/>
            <person name="Grigoriev I.V."/>
            <person name="Debuchy R."/>
            <person name="Gladieux P."/>
            <person name="Hiltunen Thoren M."/>
            <person name="Johannesson H."/>
        </authorList>
    </citation>
    <scope>NUCLEOTIDE SEQUENCE</scope>
    <source>
        <strain evidence="3">CBS 731.68</strain>
    </source>
</reference>
<name>A0AAN6TZH2_9PEZI</name>
<feature type="compositionally biased region" description="Low complexity" evidence="1">
    <location>
        <begin position="161"/>
        <end position="189"/>
    </location>
</feature>
<gene>
    <name evidence="3" type="ORF">N657DRAFT_415882</name>
</gene>
<evidence type="ECO:0000313" key="3">
    <source>
        <dbReference type="EMBL" id="KAK4123573.1"/>
    </source>
</evidence>
<evidence type="ECO:0000313" key="4">
    <source>
        <dbReference type="Proteomes" id="UP001302602"/>
    </source>
</evidence>
<feature type="signal peptide" evidence="2">
    <location>
        <begin position="1"/>
        <end position="25"/>
    </location>
</feature>
<evidence type="ECO:0000256" key="2">
    <source>
        <dbReference type="SAM" id="SignalP"/>
    </source>
</evidence>
<feature type="chain" id="PRO_5042824836" description="Extracellular membrane protein CFEM domain-containing protein" evidence="2">
    <location>
        <begin position="26"/>
        <end position="231"/>
    </location>
</feature>
<dbReference type="Proteomes" id="UP001302602">
    <property type="component" value="Unassembled WGS sequence"/>
</dbReference>
<protein>
    <recommendedName>
        <fullName evidence="5">Extracellular membrane protein CFEM domain-containing protein</fullName>
    </recommendedName>
</protein>
<dbReference type="GeneID" id="87824032"/>
<evidence type="ECO:0000256" key="1">
    <source>
        <dbReference type="SAM" id="MobiDB-lite"/>
    </source>
</evidence>
<keyword evidence="2" id="KW-0732">Signal</keyword>
<dbReference type="AlphaFoldDB" id="A0AAN6TZH2"/>
<dbReference type="RefSeq" id="XP_062647344.1">
    <property type="nucleotide sequence ID" value="XM_062787262.1"/>
</dbReference>
<feature type="compositionally biased region" description="Low complexity" evidence="1">
    <location>
        <begin position="114"/>
        <end position="135"/>
    </location>
</feature>
<dbReference type="EMBL" id="MU853228">
    <property type="protein sequence ID" value="KAK4123573.1"/>
    <property type="molecule type" value="Genomic_DNA"/>
</dbReference>
<organism evidence="3 4">
    <name type="scientific">Parathielavia appendiculata</name>
    <dbReference type="NCBI Taxonomy" id="2587402"/>
    <lineage>
        <taxon>Eukaryota</taxon>
        <taxon>Fungi</taxon>
        <taxon>Dikarya</taxon>
        <taxon>Ascomycota</taxon>
        <taxon>Pezizomycotina</taxon>
        <taxon>Sordariomycetes</taxon>
        <taxon>Sordariomycetidae</taxon>
        <taxon>Sordariales</taxon>
        <taxon>Chaetomiaceae</taxon>
        <taxon>Parathielavia</taxon>
    </lineage>
</organism>